<gene>
    <name evidence="1" type="ORF">BBK36DRAFT_1141643</name>
</gene>
<protein>
    <submittedName>
        <fullName evidence="1">Uncharacterized protein</fullName>
    </submittedName>
</protein>
<name>A0A2T4B8N8_9HYPO</name>
<reference evidence="2" key="1">
    <citation type="submission" date="2016-07" db="EMBL/GenBank/DDBJ databases">
        <title>Multiple horizontal gene transfer events from other fungi enriched the ability of initially mycotrophic Trichoderma (Ascomycota) to feed on dead plant biomass.</title>
        <authorList>
            <consortium name="DOE Joint Genome Institute"/>
            <person name="Atanasova L."/>
            <person name="Chenthamara K."/>
            <person name="Zhang J."/>
            <person name="Grujic M."/>
            <person name="Henrissat B."/>
            <person name="Kuo A."/>
            <person name="Aerts A."/>
            <person name="Salamov A."/>
            <person name="Lipzen A."/>
            <person name="Labutti K."/>
            <person name="Barry K."/>
            <person name="Miao Y."/>
            <person name="Rahimi M.J."/>
            <person name="Shen Q."/>
            <person name="Grigoriev I.V."/>
            <person name="Kubicek C.P."/>
            <person name="Druzhinina I.S."/>
        </authorList>
    </citation>
    <scope>NUCLEOTIDE SEQUENCE [LARGE SCALE GENOMIC DNA]</scope>
    <source>
        <strain evidence="2">TUCIM 6016</strain>
    </source>
</reference>
<dbReference type="AlphaFoldDB" id="A0A2T4B8N8"/>
<evidence type="ECO:0000313" key="1">
    <source>
        <dbReference type="EMBL" id="PTB65694.1"/>
    </source>
</evidence>
<accession>A0A2T4B8N8</accession>
<keyword evidence="2" id="KW-1185">Reference proteome</keyword>
<proteinExistence type="predicted"/>
<dbReference type="Proteomes" id="UP000241546">
    <property type="component" value="Unassembled WGS sequence"/>
</dbReference>
<dbReference type="RefSeq" id="XP_024749014.1">
    <property type="nucleotide sequence ID" value="XM_024893468.1"/>
</dbReference>
<evidence type="ECO:0000313" key="2">
    <source>
        <dbReference type="Proteomes" id="UP000241546"/>
    </source>
</evidence>
<dbReference type="EMBL" id="KZ680214">
    <property type="protein sequence ID" value="PTB65694.1"/>
    <property type="molecule type" value="Genomic_DNA"/>
</dbReference>
<dbReference type="GeneID" id="36601586"/>
<sequence length="222" mass="25495">MDRQEHRKSDGPSFWRLMGDCEEEERMWVISIQDTTYEFGWREPWSMRNTTDLVPHWSAPLLLVQTPYCSAQGLIKLTSTATTACVHTMLALQKDPVERMVITHSRDRRLMLLRPISPRRPIYYYIHSLTQLIALLSGNNGLSLNYYYTHAIQHSMETEVPARPYRASIFHQPSWRPSRLGSGSVFPFSLTAAAAAREILRAVALLERGLSGSDSWVLFLEV</sequence>
<organism evidence="1 2">
    <name type="scientific">Trichoderma citrinoviride</name>
    <dbReference type="NCBI Taxonomy" id="58853"/>
    <lineage>
        <taxon>Eukaryota</taxon>
        <taxon>Fungi</taxon>
        <taxon>Dikarya</taxon>
        <taxon>Ascomycota</taxon>
        <taxon>Pezizomycotina</taxon>
        <taxon>Sordariomycetes</taxon>
        <taxon>Hypocreomycetidae</taxon>
        <taxon>Hypocreales</taxon>
        <taxon>Hypocreaceae</taxon>
        <taxon>Trichoderma</taxon>
    </lineage>
</organism>
<dbReference type="OrthoDB" id="10646029at2759"/>